<dbReference type="EMBL" id="JAPDGR010000084">
    <property type="protein sequence ID" value="KAJ2996752.1"/>
    <property type="molecule type" value="Genomic_DNA"/>
</dbReference>
<name>A0ACC1PQY8_9PEZI</name>
<accession>A0ACC1PQY8</accession>
<sequence>MTSCVSPLQQGNIRLCREAPSPVVAELVTSLSTYLKDTARASPPSQSELERLQAIINIVRHALWLTGVDKPAARRFIKQLEKKGARVSVVRGNVIHADDVATAMAACKTDDFVLGGIVQAVVSPDEALFTDMTTNAFLDAFAQWSRRQGKPTVAVGLRMVSEVGYIHENPQIESLLLRRGLVGLKEKEFLQIVGLVLCSLRREHNEVANLADSSASTVVTSFELEGAFQLITRGFEVTPAFGEDPRASPLIAAFKAKQEALQAASHGALVMVIISL</sequence>
<evidence type="ECO:0000313" key="2">
    <source>
        <dbReference type="Proteomes" id="UP001143856"/>
    </source>
</evidence>
<proteinExistence type="predicted"/>
<dbReference type="Proteomes" id="UP001143856">
    <property type="component" value="Unassembled WGS sequence"/>
</dbReference>
<comment type="caution">
    <text evidence="1">The sequence shown here is derived from an EMBL/GenBank/DDBJ whole genome shotgun (WGS) entry which is preliminary data.</text>
</comment>
<keyword evidence="2" id="KW-1185">Reference proteome</keyword>
<gene>
    <name evidence="1" type="ORF">NUW58_g874</name>
</gene>
<reference evidence="1" key="1">
    <citation type="submission" date="2022-10" db="EMBL/GenBank/DDBJ databases">
        <title>Genome Sequence of Xylaria curta.</title>
        <authorList>
            <person name="Buettner E."/>
        </authorList>
    </citation>
    <scope>NUCLEOTIDE SEQUENCE</scope>
    <source>
        <strain evidence="1">Babe10</strain>
    </source>
</reference>
<protein>
    <submittedName>
        <fullName evidence="1">Uncharacterized protein</fullName>
    </submittedName>
</protein>
<evidence type="ECO:0000313" key="1">
    <source>
        <dbReference type="EMBL" id="KAJ2996752.1"/>
    </source>
</evidence>
<organism evidence="1 2">
    <name type="scientific">Xylaria curta</name>
    <dbReference type="NCBI Taxonomy" id="42375"/>
    <lineage>
        <taxon>Eukaryota</taxon>
        <taxon>Fungi</taxon>
        <taxon>Dikarya</taxon>
        <taxon>Ascomycota</taxon>
        <taxon>Pezizomycotina</taxon>
        <taxon>Sordariomycetes</taxon>
        <taxon>Xylariomycetidae</taxon>
        <taxon>Xylariales</taxon>
        <taxon>Xylariaceae</taxon>
        <taxon>Xylaria</taxon>
    </lineage>
</organism>